<evidence type="ECO:0000313" key="3">
    <source>
        <dbReference type="Proteomes" id="UP000239814"/>
    </source>
</evidence>
<reference evidence="2 3" key="1">
    <citation type="submission" date="2018-03" db="EMBL/GenBank/DDBJ databases">
        <title>Characteristics and genome of n-alkane degrading marine bacteria Gordonia iterans isolated from crude oil contaminated in Tae-an, South Korea.</title>
        <authorList>
            <person name="Lee S.-S."/>
            <person name="Kim H."/>
        </authorList>
    </citation>
    <scope>NUCLEOTIDE SEQUENCE [LARGE SCALE GENOMIC DNA]</scope>
    <source>
        <strain evidence="2 3">Co17</strain>
    </source>
</reference>
<evidence type="ECO:0000313" key="2">
    <source>
        <dbReference type="EMBL" id="AVM00397.1"/>
    </source>
</evidence>
<organism evidence="2 3">
    <name type="scientific">Gordonia iterans</name>
    <dbReference type="NCBI Taxonomy" id="1004901"/>
    <lineage>
        <taxon>Bacteria</taxon>
        <taxon>Bacillati</taxon>
        <taxon>Actinomycetota</taxon>
        <taxon>Actinomycetes</taxon>
        <taxon>Mycobacteriales</taxon>
        <taxon>Gordoniaceae</taxon>
        <taxon>Gordonia</taxon>
    </lineage>
</organism>
<dbReference type="OrthoDB" id="3401220at2"/>
<dbReference type="Proteomes" id="UP000239814">
    <property type="component" value="Chromosome"/>
</dbReference>
<dbReference type="AlphaFoldDB" id="A0A2S0KFD2"/>
<name>A0A2S0KFD2_9ACTN</name>
<keyword evidence="1" id="KW-0812">Transmembrane</keyword>
<keyword evidence="1" id="KW-1133">Transmembrane helix</keyword>
<dbReference type="KEGG" id="git:C6V83_09040"/>
<dbReference type="EMBL" id="CP027433">
    <property type="protein sequence ID" value="AVM00397.1"/>
    <property type="molecule type" value="Genomic_DNA"/>
</dbReference>
<dbReference type="RefSeq" id="WP_105942125.1">
    <property type="nucleotide sequence ID" value="NZ_CP027433.1"/>
</dbReference>
<sequence length="90" mass="10074">MASTEVDHIDTGWVREDPEAPSARFGWSGTAPRTYAIASFISGLIMFGMLVGNHVGHVEDIWLIIFGVVLIAYPIYKLRPKKNEWKRGGK</sequence>
<gene>
    <name evidence="2" type="ORF">C6V83_09040</name>
</gene>
<protein>
    <submittedName>
        <fullName evidence="2">DUF2631 domain-containing protein</fullName>
    </submittedName>
</protein>
<accession>A0A2S0KFD2</accession>
<evidence type="ECO:0000256" key="1">
    <source>
        <dbReference type="SAM" id="Phobius"/>
    </source>
</evidence>
<dbReference type="Pfam" id="PF10939">
    <property type="entry name" value="DUF2631"/>
    <property type="match status" value="1"/>
</dbReference>
<feature type="transmembrane region" description="Helical" evidence="1">
    <location>
        <begin position="34"/>
        <end position="55"/>
    </location>
</feature>
<proteinExistence type="predicted"/>
<dbReference type="InterPro" id="IPR024341">
    <property type="entry name" value="DUF2631"/>
</dbReference>
<keyword evidence="3" id="KW-1185">Reference proteome</keyword>
<keyword evidence="1" id="KW-0472">Membrane</keyword>
<feature type="transmembrane region" description="Helical" evidence="1">
    <location>
        <begin position="61"/>
        <end position="78"/>
    </location>
</feature>